<dbReference type="OrthoDB" id="9790710at2"/>
<dbReference type="CDD" id="cd03801">
    <property type="entry name" value="GT4_PimA-like"/>
    <property type="match status" value="1"/>
</dbReference>
<proteinExistence type="predicted"/>
<comment type="caution">
    <text evidence="1">The sequence shown here is derived from an EMBL/GenBank/DDBJ whole genome shotgun (WGS) entry which is preliminary data.</text>
</comment>
<evidence type="ECO:0000313" key="1">
    <source>
        <dbReference type="EMBL" id="TWT78403.1"/>
    </source>
</evidence>
<keyword evidence="1" id="KW-0808">Transferase</keyword>
<name>A0A5C5YUS1_9BACT</name>
<dbReference type="AlphaFoldDB" id="A0A5C5YUS1"/>
<dbReference type="Pfam" id="PF13692">
    <property type="entry name" value="Glyco_trans_1_4"/>
    <property type="match status" value="1"/>
</dbReference>
<dbReference type="PANTHER" id="PTHR12526">
    <property type="entry name" value="GLYCOSYLTRANSFERASE"/>
    <property type="match status" value="1"/>
</dbReference>
<gene>
    <name evidence="1" type="primary">pimB_1</name>
    <name evidence="1" type="ORF">Pla123a_11940</name>
</gene>
<keyword evidence="1" id="KW-0328">Glycosyltransferase</keyword>
<dbReference type="SUPFAM" id="SSF53756">
    <property type="entry name" value="UDP-Glycosyltransferase/glycogen phosphorylase"/>
    <property type="match status" value="1"/>
</dbReference>
<keyword evidence="2" id="KW-1185">Reference proteome</keyword>
<dbReference type="EC" id="2.4.1.345" evidence="1"/>
<dbReference type="GO" id="GO:0043750">
    <property type="term" value="F:phosphatidylinositol alpha-mannosyltransferase activity"/>
    <property type="evidence" value="ECO:0007669"/>
    <property type="project" value="UniProtKB-EC"/>
</dbReference>
<organism evidence="1 2">
    <name type="scientific">Posidoniimonas polymericola</name>
    <dbReference type="NCBI Taxonomy" id="2528002"/>
    <lineage>
        <taxon>Bacteria</taxon>
        <taxon>Pseudomonadati</taxon>
        <taxon>Planctomycetota</taxon>
        <taxon>Planctomycetia</taxon>
        <taxon>Pirellulales</taxon>
        <taxon>Lacipirellulaceae</taxon>
        <taxon>Posidoniimonas</taxon>
    </lineage>
</organism>
<dbReference type="EMBL" id="SJPO01000002">
    <property type="protein sequence ID" value="TWT78403.1"/>
    <property type="molecule type" value="Genomic_DNA"/>
</dbReference>
<accession>A0A5C5YUS1</accession>
<dbReference type="Proteomes" id="UP000318478">
    <property type="component" value="Unassembled WGS sequence"/>
</dbReference>
<protein>
    <submittedName>
        <fullName evidence="1">GDP-mannose-dependent alpha-(1-6)-phosphatidylinositol monomannoside mannosyltransferase</fullName>
        <ecNumber evidence="1">2.4.1.345</ecNumber>
    </submittedName>
</protein>
<dbReference type="Gene3D" id="3.40.50.2000">
    <property type="entry name" value="Glycogen Phosphorylase B"/>
    <property type="match status" value="1"/>
</dbReference>
<reference evidence="1 2" key="1">
    <citation type="submission" date="2019-02" db="EMBL/GenBank/DDBJ databases">
        <title>Deep-cultivation of Planctomycetes and their phenomic and genomic characterization uncovers novel biology.</title>
        <authorList>
            <person name="Wiegand S."/>
            <person name="Jogler M."/>
            <person name="Boedeker C."/>
            <person name="Pinto D."/>
            <person name="Vollmers J."/>
            <person name="Rivas-Marin E."/>
            <person name="Kohn T."/>
            <person name="Peeters S.H."/>
            <person name="Heuer A."/>
            <person name="Rast P."/>
            <person name="Oberbeckmann S."/>
            <person name="Bunk B."/>
            <person name="Jeske O."/>
            <person name="Meyerdierks A."/>
            <person name="Storesund J.E."/>
            <person name="Kallscheuer N."/>
            <person name="Luecker S."/>
            <person name="Lage O.M."/>
            <person name="Pohl T."/>
            <person name="Merkel B.J."/>
            <person name="Hornburger P."/>
            <person name="Mueller R.-W."/>
            <person name="Bruemmer F."/>
            <person name="Labrenz M."/>
            <person name="Spormann A.M."/>
            <person name="Op Den Camp H."/>
            <person name="Overmann J."/>
            <person name="Amann R."/>
            <person name="Jetten M.S.M."/>
            <person name="Mascher T."/>
            <person name="Medema M.H."/>
            <person name="Devos D.P."/>
            <person name="Kaster A.-K."/>
            <person name="Ovreas L."/>
            <person name="Rohde M."/>
            <person name="Galperin M.Y."/>
            <person name="Jogler C."/>
        </authorList>
    </citation>
    <scope>NUCLEOTIDE SEQUENCE [LARGE SCALE GENOMIC DNA]</scope>
    <source>
        <strain evidence="1 2">Pla123a</strain>
    </source>
</reference>
<evidence type="ECO:0000313" key="2">
    <source>
        <dbReference type="Proteomes" id="UP000318478"/>
    </source>
</evidence>
<sequence length="384" mass="42533">MINFVTDQSISITSGGWSGISANIYSQLQRFYPVRYVGPVQPKIPALQKLASKASRLCGGRGRFAFYGNTRLRRICSQWQSTRAPEASFDFFHAATPWLKCQSPMPYGAYLDATFGMYMELYSNAAQFSPQDLSRIADLERRWLRKASVLFFGSEWAQNIAIEEYGLEKSKTHVLWLGGNVGIPSRDRYAAGQDFLFISLNFGKKGGEIASRALQSVRRRYPKAQLLVVGAPPPPEILALPGIKYCGMLRKTMPNELAEFKRLLGSARALVHPTTMDTMGAVLVEAGYFGCPSIATNRFGIPELVHDGRTGMLVDAPIEVEQVASQMERMLDDEPGYLCMRKAVRSDMTSRLSWDSFGSKMVAAIASLHLPGLPSDKHVLAGDP</sequence>